<evidence type="ECO:0000259" key="4">
    <source>
        <dbReference type="SMART" id="SM00363"/>
    </source>
</evidence>
<dbReference type="RefSeq" id="WP_082266253.1">
    <property type="nucleotide sequence ID" value="NZ_KQ961857.1"/>
</dbReference>
<comment type="similarity">
    <text evidence="2">Belongs to the TlyA family.</text>
</comment>
<dbReference type="Gene3D" id="3.40.50.150">
    <property type="entry name" value="Vaccinia Virus protein VP39"/>
    <property type="match status" value="1"/>
</dbReference>
<dbReference type="InterPro" id="IPR047048">
    <property type="entry name" value="TlyA"/>
</dbReference>
<evidence type="ECO:0000313" key="5">
    <source>
        <dbReference type="EMBL" id="KXI17864.1"/>
    </source>
</evidence>
<dbReference type="PIRSF" id="PIRSF005578">
    <property type="entry name" value="TlyA"/>
    <property type="match status" value="1"/>
</dbReference>
<protein>
    <submittedName>
        <fullName evidence="5">Ribosomal RNA large subunit methyltransferase J</fullName>
    </submittedName>
</protein>
<organism evidence="5 6">
    <name type="scientific">Gardnerella vaginalis</name>
    <dbReference type="NCBI Taxonomy" id="2702"/>
    <lineage>
        <taxon>Bacteria</taxon>
        <taxon>Bacillati</taxon>
        <taxon>Actinomycetota</taxon>
        <taxon>Actinomycetes</taxon>
        <taxon>Bifidobacteriales</taxon>
        <taxon>Bifidobacteriaceae</taxon>
        <taxon>Gardnerella</taxon>
    </lineage>
</organism>
<dbReference type="InterPro" id="IPR029063">
    <property type="entry name" value="SAM-dependent_MTases_sf"/>
</dbReference>
<gene>
    <name evidence="5" type="ORF">HMPREF3230_00511</name>
</gene>
<dbReference type="GO" id="GO:0003723">
    <property type="term" value="F:RNA binding"/>
    <property type="evidence" value="ECO:0007669"/>
    <property type="project" value="UniProtKB-KW"/>
</dbReference>
<dbReference type="PANTHER" id="PTHR32319">
    <property type="entry name" value="BACTERIAL HEMOLYSIN-LIKE PROTEIN"/>
    <property type="match status" value="1"/>
</dbReference>
<dbReference type="PANTHER" id="PTHR32319:SF0">
    <property type="entry name" value="BACTERIAL HEMOLYSIN-LIKE PROTEIN"/>
    <property type="match status" value="1"/>
</dbReference>
<dbReference type="NCBIfam" id="TIGR00478">
    <property type="entry name" value="tly"/>
    <property type="match status" value="1"/>
</dbReference>
<dbReference type="PATRIC" id="fig|2702.101.peg.495"/>
<reference evidence="5 6" key="1">
    <citation type="submission" date="2016-02" db="EMBL/GenBank/DDBJ databases">
        <authorList>
            <person name="Wen L."/>
            <person name="He K."/>
            <person name="Yang H."/>
        </authorList>
    </citation>
    <scope>NUCLEOTIDE SEQUENCE [LARGE SCALE GENOMIC DNA]</scope>
    <source>
        <strain evidence="5 6">CMW7778B</strain>
    </source>
</reference>
<keyword evidence="5" id="KW-0489">Methyltransferase</keyword>
<dbReference type="EMBL" id="LSRC01000019">
    <property type="protein sequence ID" value="KXI17864.1"/>
    <property type="molecule type" value="Genomic_DNA"/>
</dbReference>
<dbReference type="CDD" id="cd02440">
    <property type="entry name" value="AdoMet_MTases"/>
    <property type="match status" value="1"/>
</dbReference>
<dbReference type="Gene3D" id="3.10.290.10">
    <property type="entry name" value="RNA-binding S4 domain"/>
    <property type="match status" value="1"/>
</dbReference>
<proteinExistence type="inferred from homology"/>
<dbReference type="Proteomes" id="UP000070505">
    <property type="component" value="Unassembled WGS sequence"/>
</dbReference>
<dbReference type="GO" id="GO:0008168">
    <property type="term" value="F:methyltransferase activity"/>
    <property type="evidence" value="ECO:0007669"/>
    <property type="project" value="UniProtKB-KW"/>
</dbReference>
<sequence>MSASKDFINFTKVESNFRESGSGFESSESDSCSRAIFQTSGSRASSSDFFERLDCALVNRGLAESRTIAQRLIRSGIVNVNNRNIKKPSFLVKTDEKISFNESKNVDSCLKYVSRGALKLEGAFSLFENLGLEINSSTKALDIGASTGGFCDVLLQRGVESVIALDVGHGQLHQKIASNPKVIEMSGVNIRDVYEEDLPYKPNLIVSDVSFISLTLVIPVIARIADLKTNVVLLVKPQFEVGKGNLGKGGIVTDENLRIKALETVIDCAKNNGFQVVSTHESPIEGTHGNIEYLLYARVNY</sequence>
<keyword evidence="1 3" id="KW-0694">RNA-binding</keyword>
<dbReference type="AlphaFoldDB" id="A0A135Z8D1"/>
<feature type="domain" description="RNA-binding S4" evidence="4">
    <location>
        <begin position="51"/>
        <end position="121"/>
    </location>
</feature>
<accession>A0A135Z8D1</accession>
<keyword evidence="5" id="KW-0808">Transferase</keyword>
<evidence type="ECO:0000313" key="6">
    <source>
        <dbReference type="Proteomes" id="UP000070505"/>
    </source>
</evidence>
<dbReference type="InterPro" id="IPR004538">
    <property type="entry name" value="Hemolysin_A/TlyA"/>
</dbReference>
<dbReference type="Pfam" id="PF01728">
    <property type="entry name" value="FtsJ"/>
    <property type="match status" value="1"/>
</dbReference>
<dbReference type="Pfam" id="PF01479">
    <property type="entry name" value="S4"/>
    <property type="match status" value="1"/>
</dbReference>
<dbReference type="SUPFAM" id="SSF55174">
    <property type="entry name" value="Alpha-L RNA-binding motif"/>
    <property type="match status" value="1"/>
</dbReference>
<evidence type="ECO:0000256" key="1">
    <source>
        <dbReference type="ARBA" id="ARBA00022884"/>
    </source>
</evidence>
<dbReference type="InterPro" id="IPR036986">
    <property type="entry name" value="S4_RNA-bd_sf"/>
</dbReference>
<dbReference type="CDD" id="cd00165">
    <property type="entry name" value="S4"/>
    <property type="match status" value="1"/>
</dbReference>
<comment type="caution">
    <text evidence="5">The sequence shown here is derived from an EMBL/GenBank/DDBJ whole genome shotgun (WGS) entry which is preliminary data.</text>
</comment>
<name>A0A135Z8D1_GARVA</name>
<dbReference type="SUPFAM" id="SSF53335">
    <property type="entry name" value="S-adenosyl-L-methionine-dependent methyltransferases"/>
    <property type="match status" value="1"/>
</dbReference>
<dbReference type="InterPro" id="IPR002877">
    <property type="entry name" value="RNA_MeTrfase_FtsJ_dom"/>
</dbReference>
<evidence type="ECO:0000256" key="2">
    <source>
        <dbReference type="ARBA" id="ARBA00029460"/>
    </source>
</evidence>
<dbReference type="PROSITE" id="PS50889">
    <property type="entry name" value="S4"/>
    <property type="match status" value="1"/>
</dbReference>
<evidence type="ECO:0000256" key="3">
    <source>
        <dbReference type="PROSITE-ProRule" id="PRU00182"/>
    </source>
</evidence>
<dbReference type="GO" id="GO:0032259">
    <property type="term" value="P:methylation"/>
    <property type="evidence" value="ECO:0007669"/>
    <property type="project" value="UniProtKB-KW"/>
</dbReference>
<dbReference type="InterPro" id="IPR002942">
    <property type="entry name" value="S4_RNA-bd"/>
</dbReference>
<dbReference type="SMART" id="SM00363">
    <property type="entry name" value="S4"/>
    <property type="match status" value="1"/>
</dbReference>